<accession>A0A3G9DST0</accession>
<keyword evidence="2" id="KW-0540">Nuclease</keyword>
<organism evidence="2 3">
    <name type="scientific">Pectobacterium phage PPWS2</name>
    <dbReference type="NCBI Taxonomy" id="2153295"/>
    <lineage>
        <taxon>Viruses</taxon>
        <taxon>Duplodnaviria</taxon>
        <taxon>Heunggongvirae</taxon>
        <taxon>Uroviricota</taxon>
        <taxon>Caudoviricetes</taxon>
        <taxon>Autographivirales</taxon>
        <taxon>Autoscriptoviridae</taxon>
        <taxon>Corkvirinae</taxon>
        <taxon>Kotilavirus</taxon>
        <taxon>Kotilavirus PPWS2</taxon>
    </lineage>
</organism>
<dbReference type="KEGG" id="vg:55007425"/>
<reference evidence="2 3" key="1">
    <citation type="submission" date="2018-03" db="EMBL/GenBank/DDBJ databases">
        <title>Podoviridae phage infectious to Pectobacterium.</title>
        <authorList>
            <person name="Hirata H."/>
            <person name="Kashihara M."/>
        </authorList>
    </citation>
    <scope>NUCLEOTIDE SEQUENCE [LARGE SCALE GENOMIC DNA]</scope>
</reference>
<dbReference type="GO" id="GO:0004527">
    <property type="term" value="F:exonuclease activity"/>
    <property type="evidence" value="ECO:0007669"/>
    <property type="project" value="UniProtKB-KW"/>
</dbReference>
<dbReference type="GeneID" id="55007425"/>
<keyword evidence="2" id="KW-0269">Exonuclease</keyword>
<dbReference type="EMBL" id="LC375533">
    <property type="protein sequence ID" value="BBD74661.1"/>
    <property type="molecule type" value="Genomic_DNA"/>
</dbReference>
<protein>
    <submittedName>
        <fullName evidence="2">Exonuclease</fullName>
    </submittedName>
</protein>
<evidence type="ECO:0000313" key="3">
    <source>
        <dbReference type="Proteomes" id="UP000267050"/>
    </source>
</evidence>
<sequence>MVLPDFSNLPEQFPPPIEGRILLLDSDFMCYQAAATVKNLGTAVRRFQTLVETQRFLVNAETVHVHITESGCKKLRRFDYPTVKPYQGNRDNKAKPPLLGPLRRAIPTTEWESHWSVYPWLDREADDGLMMDAVLYGDRAIMVSGDKDLNITPGPLWLADEGRIDYIGDRFGWIQLKQTPSGPKVVGHGTKFFWAQMLMGDSADNVQGITRLDGKLCGAVGAYNALEGITSEYDAAEFVLRAYVAAKQNPLAEAECLWLRRSLDDSGYAYLRELGMPDYLQQWLDNLHQYHQEVLELKLKEREQHDQDEQDSPPSSPRTQVHGGSNRHDGCDAVPWEGGCIPNCAGCAGLAGPV</sequence>
<feature type="region of interest" description="Disordered" evidence="1">
    <location>
        <begin position="302"/>
        <end position="330"/>
    </location>
</feature>
<evidence type="ECO:0000256" key="1">
    <source>
        <dbReference type="SAM" id="MobiDB-lite"/>
    </source>
</evidence>
<name>A0A3G9DST0_9CAUD</name>
<keyword evidence="3" id="KW-1185">Reference proteome</keyword>
<dbReference type="Proteomes" id="UP000267050">
    <property type="component" value="Segment"/>
</dbReference>
<evidence type="ECO:0000313" key="2">
    <source>
        <dbReference type="EMBL" id="BBD74661.1"/>
    </source>
</evidence>
<proteinExistence type="predicted"/>
<dbReference type="RefSeq" id="YP_009816190.1">
    <property type="nucleotide sequence ID" value="NC_048103.1"/>
</dbReference>
<keyword evidence="2" id="KW-0378">Hydrolase</keyword>